<organism evidence="2 3">
    <name type="scientific">Lojkania enalia</name>
    <dbReference type="NCBI Taxonomy" id="147567"/>
    <lineage>
        <taxon>Eukaryota</taxon>
        <taxon>Fungi</taxon>
        <taxon>Dikarya</taxon>
        <taxon>Ascomycota</taxon>
        <taxon>Pezizomycotina</taxon>
        <taxon>Dothideomycetes</taxon>
        <taxon>Pleosporomycetidae</taxon>
        <taxon>Pleosporales</taxon>
        <taxon>Pleosporales incertae sedis</taxon>
        <taxon>Lojkania</taxon>
    </lineage>
</organism>
<dbReference type="AlphaFoldDB" id="A0A9P4N2G4"/>
<dbReference type="EMBL" id="ML986699">
    <property type="protein sequence ID" value="KAF2259739.1"/>
    <property type="molecule type" value="Genomic_DNA"/>
</dbReference>
<comment type="caution">
    <text evidence="2">The sequence shown here is derived from an EMBL/GenBank/DDBJ whole genome shotgun (WGS) entry which is preliminary data.</text>
</comment>
<name>A0A9P4N2G4_9PLEO</name>
<dbReference type="SUPFAM" id="SSF48403">
    <property type="entry name" value="Ankyrin repeat"/>
    <property type="match status" value="1"/>
</dbReference>
<reference evidence="3" key="1">
    <citation type="journal article" date="2020" name="Stud. Mycol.">
        <title>101 Dothideomycetes genomes: A test case for predicting lifestyles and emergence of pathogens.</title>
        <authorList>
            <person name="Haridas S."/>
            <person name="Albert R."/>
            <person name="Binder M."/>
            <person name="Bloem J."/>
            <person name="LaButti K."/>
            <person name="Salamov A."/>
            <person name="Andreopoulos B."/>
            <person name="Baker S."/>
            <person name="Barry K."/>
            <person name="Bills G."/>
            <person name="Bluhm B."/>
            <person name="Cannon C."/>
            <person name="Castanera R."/>
            <person name="Culley D."/>
            <person name="Daum C."/>
            <person name="Ezra D."/>
            <person name="Gonzalez J."/>
            <person name="Henrissat B."/>
            <person name="Kuo A."/>
            <person name="Liang C."/>
            <person name="Lipzen A."/>
            <person name="Lutzoni F."/>
            <person name="Magnuson J."/>
            <person name="Mondo S."/>
            <person name="Nolan M."/>
            <person name="Ohm R."/>
            <person name="Pangilinan J."/>
            <person name="Park H.-J."/>
            <person name="Ramirez L."/>
            <person name="Alfaro M."/>
            <person name="Sun H."/>
            <person name="Tritt A."/>
            <person name="Yoshinaga Y."/>
            <person name="Zwiers L.-H."/>
            <person name="Turgeon B."/>
            <person name="Goodwin S."/>
            <person name="Spatafora J."/>
            <person name="Crous P."/>
            <person name="Grigoriev I."/>
        </authorList>
    </citation>
    <scope>NUCLEOTIDE SEQUENCE [LARGE SCALE GENOMIC DNA]</scope>
    <source>
        <strain evidence="3">CBS 304.66</strain>
    </source>
</reference>
<protein>
    <submittedName>
        <fullName evidence="2">Uncharacterized protein</fullName>
    </submittedName>
</protein>
<evidence type="ECO:0000313" key="2">
    <source>
        <dbReference type="EMBL" id="KAF2259739.1"/>
    </source>
</evidence>
<sequence length="251" mass="28859">MRIGALAARECKFYLLRKILKRLSVEVCIQNSRGMEICNYRYLRGQDDIVQEFIDNGLKVIKKGYENTPKLPRAALQGGNYYTCQLLVESGVGKDFEYTGFCDELCKQAATGGSMEALQLLMKRIELVNHSILFAFAAEGGHIPMVDFFLRNWHRLEDNSKLEDLGYFSLLSDRPRLLRDGWIPDRSTKTRSKRTGSTKHTSDPGRAWNNPDDNGDRHVQCEFGLRTNESRYYNKQECNYAKKLRQGIKAL</sequence>
<dbReference type="Gene3D" id="1.25.40.20">
    <property type="entry name" value="Ankyrin repeat-containing domain"/>
    <property type="match status" value="1"/>
</dbReference>
<feature type="region of interest" description="Disordered" evidence="1">
    <location>
        <begin position="182"/>
        <end position="214"/>
    </location>
</feature>
<gene>
    <name evidence="2" type="ORF">CC78DRAFT_548061</name>
</gene>
<keyword evidence="3" id="KW-1185">Reference proteome</keyword>
<dbReference type="InterPro" id="IPR036770">
    <property type="entry name" value="Ankyrin_rpt-contain_sf"/>
</dbReference>
<proteinExistence type="predicted"/>
<evidence type="ECO:0000256" key="1">
    <source>
        <dbReference type="SAM" id="MobiDB-lite"/>
    </source>
</evidence>
<evidence type="ECO:0000313" key="3">
    <source>
        <dbReference type="Proteomes" id="UP000800093"/>
    </source>
</evidence>
<dbReference type="Proteomes" id="UP000800093">
    <property type="component" value="Unassembled WGS sequence"/>
</dbReference>
<accession>A0A9P4N2G4</accession>